<sequence>MSETILLRRIRLKNILSHENTEIHLPIGLIAFVGPNGAGKSSIIDAVVYALFVTPSATKGYRGEGKRGLIRSGASEGVIEVEISIGGKTYLVQRYASVNRPDAAFIYEITSDGNKKVIATGVQNVVSIIEKLLSIPSTEAVRFSIISRQNELTRFIVETEAKRKEIVLKLLGLDELEKAKELFTREVLKDIEKAKDNYEDKKRLLFESYKKLESIKSNINLLNEKARKLEEAFSQLNREVETFEKAKDALMRFEKIKKARDLMIEISRYHSLESVCKKIASIELGKIISQLEIYKNSKRELDGIIKQLNEYKSRLDNLRQQASGILQVTIEENDAEKLISIIEDRLSELKELLQLKKAEMDLSEKSLQAIKTSSICPVCRRPLDEELKKILLSDAHDRIESSKRLIKEYIATESKLQELLNSMKSLHETIIRYGMKYDLLNQQMKKALEEYNNSKQIIGKIIDEVKDSNELQECIELNDFSSVKTLQCLQRKCIEYLNMLSDRAAQLQKILSELGIESEVVIKEFNALQHTLSNLGIDTEKASFEELEKRYRESIKRFQMVRDELNRIKGKLEELEKSRTDLEKQVSELETEVKSLEKDAMIFNALDVLANNILGKDGLIAKVLTKEARRLMEMYTNNILNEFGMDFRISIDNEFNIEVQGPLGRIDLRGLSGGESIALAIALRLALAYTVFGRLPGFLMLDEPTQFLDEERRKILFDVIKKLSQRIPQVIVVTHDRDVIEIADHIFYVNKEGGRSFVREKSIIQKEILEI</sequence>
<feature type="domain" description="AAA+ ATPase" evidence="3">
    <location>
        <begin position="26"/>
        <end position="753"/>
    </location>
</feature>
<dbReference type="Pfam" id="PF02463">
    <property type="entry name" value="SMC_N"/>
    <property type="match status" value="1"/>
</dbReference>
<dbReference type="Gene3D" id="1.10.287.510">
    <property type="entry name" value="Helix hairpin bin"/>
    <property type="match status" value="1"/>
</dbReference>
<proteinExistence type="predicted"/>
<dbReference type="InterPro" id="IPR003395">
    <property type="entry name" value="RecF/RecN/SMC_N"/>
</dbReference>
<gene>
    <name evidence="4" type="ORF">ENO26_00830</name>
</gene>
<keyword evidence="1 2" id="KW-0175">Coiled coil</keyword>
<dbReference type="SUPFAM" id="SSF75712">
    <property type="entry name" value="Rad50 coiled-coil Zn hook"/>
    <property type="match status" value="1"/>
</dbReference>
<dbReference type="InterPro" id="IPR003593">
    <property type="entry name" value="AAA+_ATPase"/>
</dbReference>
<dbReference type="EMBL" id="DSEU01000004">
    <property type="protein sequence ID" value="HEM66116.1"/>
    <property type="molecule type" value="Genomic_DNA"/>
</dbReference>
<evidence type="ECO:0000259" key="3">
    <source>
        <dbReference type="SMART" id="SM00382"/>
    </source>
</evidence>
<comment type="caution">
    <text evidence="4">The sequence shown here is derived from an EMBL/GenBank/DDBJ whole genome shotgun (WGS) entry which is preliminary data.</text>
</comment>
<dbReference type="SMART" id="SM00382">
    <property type="entry name" value="AAA"/>
    <property type="match status" value="1"/>
</dbReference>
<dbReference type="Gene3D" id="3.40.50.300">
    <property type="entry name" value="P-loop containing nucleotide triphosphate hydrolases"/>
    <property type="match status" value="2"/>
</dbReference>
<name>A0A7J2U096_9CREN</name>
<protein>
    <submittedName>
        <fullName evidence="4">SMC family ATPase</fullName>
    </submittedName>
</protein>
<dbReference type="PANTHER" id="PTHR32114:SF2">
    <property type="entry name" value="ABC TRANSPORTER ABCH.3"/>
    <property type="match status" value="1"/>
</dbReference>
<feature type="coiled-coil region" evidence="2">
    <location>
        <begin position="537"/>
        <end position="606"/>
    </location>
</feature>
<feature type="coiled-coil region" evidence="2">
    <location>
        <begin position="294"/>
        <end position="366"/>
    </location>
</feature>
<dbReference type="AlphaFoldDB" id="A0A7J2U096"/>
<accession>A0A7J2U096</accession>
<feature type="coiled-coil region" evidence="2">
    <location>
        <begin position="188"/>
        <end position="246"/>
    </location>
</feature>
<reference evidence="4" key="1">
    <citation type="journal article" date="2020" name="mSystems">
        <title>Genome- and Community-Level Interaction Insights into Carbon Utilization and Element Cycling Functions of Hydrothermarchaeota in Hydrothermal Sediment.</title>
        <authorList>
            <person name="Zhou Z."/>
            <person name="Liu Y."/>
            <person name="Xu W."/>
            <person name="Pan J."/>
            <person name="Luo Z.H."/>
            <person name="Li M."/>
        </authorList>
    </citation>
    <scope>NUCLEOTIDE SEQUENCE [LARGE SCALE GENOMIC DNA]</scope>
    <source>
        <strain evidence="4">SpSt-125</strain>
    </source>
</reference>
<evidence type="ECO:0000256" key="2">
    <source>
        <dbReference type="SAM" id="Coils"/>
    </source>
</evidence>
<dbReference type="PANTHER" id="PTHR32114">
    <property type="entry name" value="ABC TRANSPORTER ABCH.3"/>
    <property type="match status" value="1"/>
</dbReference>
<evidence type="ECO:0000256" key="1">
    <source>
        <dbReference type="ARBA" id="ARBA00023054"/>
    </source>
</evidence>
<organism evidence="4">
    <name type="scientific">Ignisphaera aggregans</name>
    <dbReference type="NCBI Taxonomy" id="334771"/>
    <lineage>
        <taxon>Archaea</taxon>
        <taxon>Thermoproteota</taxon>
        <taxon>Thermoprotei</taxon>
        <taxon>Desulfurococcales</taxon>
        <taxon>Desulfurococcaceae</taxon>
        <taxon>Ignisphaera</taxon>
    </lineage>
</organism>
<dbReference type="InterPro" id="IPR027417">
    <property type="entry name" value="P-loop_NTPase"/>
</dbReference>
<dbReference type="SUPFAM" id="SSF52540">
    <property type="entry name" value="P-loop containing nucleoside triphosphate hydrolases"/>
    <property type="match status" value="1"/>
</dbReference>
<evidence type="ECO:0000313" key="4">
    <source>
        <dbReference type="EMBL" id="HEM66116.1"/>
    </source>
</evidence>